<dbReference type="GO" id="GO:0010427">
    <property type="term" value="F:abscisic acid binding"/>
    <property type="evidence" value="ECO:0007669"/>
    <property type="project" value="TreeGrafter"/>
</dbReference>
<protein>
    <recommendedName>
        <fullName evidence="2">Bet v I/Major latex protein domain-containing protein</fullName>
    </recommendedName>
</protein>
<comment type="caution">
    <text evidence="3">The sequence shown here is derived from an EMBL/GenBank/DDBJ whole genome shotgun (WGS) entry which is preliminary data.</text>
</comment>
<reference evidence="3 4" key="1">
    <citation type="submission" date="2020-08" db="EMBL/GenBank/DDBJ databases">
        <title>Plant Genome Project.</title>
        <authorList>
            <person name="Zhang R.-G."/>
        </authorList>
    </citation>
    <scope>NUCLEOTIDE SEQUENCE [LARGE SCALE GENOMIC DNA]</scope>
    <source>
        <tissue evidence="3">Rhizome</tissue>
    </source>
</reference>
<accession>A0A8J5M6F0</accession>
<dbReference type="GO" id="GO:0009738">
    <property type="term" value="P:abscisic acid-activated signaling pathway"/>
    <property type="evidence" value="ECO:0007669"/>
    <property type="project" value="TreeGrafter"/>
</dbReference>
<evidence type="ECO:0000313" key="3">
    <source>
        <dbReference type="EMBL" id="KAG6535185.1"/>
    </source>
</evidence>
<feature type="domain" description="Bet v I/Major latex protein" evidence="2">
    <location>
        <begin position="62"/>
        <end position="216"/>
    </location>
</feature>
<dbReference type="FunFam" id="3.30.530.20:FF:000007">
    <property type="entry name" value="Major pollen allergen Bet v 1-A"/>
    <property type="match status" value="1"/>
</dbReference>
<keyword evidence="4" id="KW-1185">Reference proteome</keyword>
<dbReference type="GO" id="GO:0005634">
    <property type="term" value="C:nucleus"/>
    <property type="evidence" value="ECO:0007669"/>
    <property type="project" value="TreeGrafter"/>
</dbReference>
<dbReference type="CDD" id="cd07816">
    <property type="entry name" value="Bet_v1-like"/>
    <property type="match status" value="1"/>
</dbReference>
<proteinExistence type="inferred from homology"/>
<dbReference type="Proteomes" id="UP000734854">
    <property type="component" value="Unassembled WGS sequence"/>
</dbReference>
<evidence type="ECO:0000256" key="1">
    <source>
        <dbReference type="ARBA" id="ARBA00009744"/>
    </source>
</evidence>
<dbReference type="InterPro" id="IPR000916">
    <property type="entry name" value="Bet_v_I/MLP"/>
</dbReference>
<dbReference type="AlphaFoldDB" id="A0A8J5M6F0"/>
<name>A0A8J5M6F0_ZINOF</name>
<evidence type="ECO:0000259" key="2">
    <source>
        <dbReference type="Pfam" id="PF00407"/>
    </source>
</evidence>
<gene>
    <name evidence="3" type="ORF">ZIOFF_000147</name>
</gene>
<dbReference type="Pfam" id="PF00407">
    <property type="entry name" value="Bet_v_1"/>
    <property type="match status" value="1"/>
</dbReference>
<dbReference type="OrthoDB" id="1500546at2759"/>
<dbReference type="GO" id="GO:0038023">
    <property type="term" value="F:signaling receptor activity"/>
    <property type="evidence" value="ECO:0007669"/>
    <property type="project" value="TreeGrafter"/>
</dbReference>
<dbReference type="PANTHER" id="PTHR31213:SF201">
    <property type="entry name" value="OS03G0300400 PROTEIN"/>
    <property type="match status" value="1"/>
</dbReference>
<comment type="similarity">
    <text evidence="1">Belongs to the BetVI family.</text>
</comment>
<dbReference type="PANTHER" id="PTHR31213">
    <property type="entry name" value="OS08G0374000 PROTEIN-RELATED"/>
    <property type="match status" value="1"/>
</dbReference>
<evidence type="ECO:0000313" key="4">
    <source>
        <dbReference type="Proteomes" id="UP000734854"/>
    </source>
</evidence>
<dbReference type="EMBL" id="JACMSC010000001">
    <property type="protein sequence ID" value="KAG6535185.1"/>
    <property type="molecule type" value="Genomic_DNA"/>
</dbReference>
<dbReference type="GO" id="GO:0004864">
    <property type="term" value="F:protein phosphatase inhibitor activity"/>
    <property type="evidence" value="ECO:0007669"/>
    <property type="project" value="TreeGrafter"/>
</dbReference>
<dbReference type="GO" id="GO:0006952">
    <property type="term" value="P:defense response"/>
    <property type="evidence" value="ECO:0007669"/>
    <property type="project" value="InterPro"/>
</dbReference>
<dbReference type="GO" id="GO:0005737">
    <property type="term" value="C:cytoplasm"/>
    <property type="evidence" value="ECO:0007669"/>
    <property type="project" value="TreeGrafter"/>
</dbReference>
<dbReference type="InterPro" id="IPR050279">
    <property type="entry name" value="Plant_def-hormone_signal"/>
</dbReference>
<sequence length="222" mass="24192">MSHMKINPDAEVSTCHVDAQIDAAPYLQDLYKDGPFPLLLHPLVVRPLLVTYFLVCILGNKMVSGSCTDEVTLNVSAARLWKGAVCEPHILYPKLLPDFFSKAERIGKGVGAVNVFYFAPASNMPLGSFNKNKIVVLDEATYTFKNTATEGGLIGVLLKSLDYESVFVPSGADSCIAKIKMEYETLGDKDLSEEELKPIRDGSIGVLKAVEGYLLANPDVYA</sequence>
<organism evidence="3 4">
    <name type="scientific">Zingiber officinale</name>
    <name type="common">Ginger</name>
    <name type="synonym">Amomum zingiber</name>
    <dbReference type="NCBI Taxonomy" id="94328"/>
    <lineage>
        <taxon>Eukaryota</taxon>
        <taxon>Viridiplantae</taxon>
        <taxon>Streptophyta</taxon>
        <taxon>Embryophyta</taxon>
        <taxon>Tracheophyta</taxon>
        <taxon>Spermatophyta</taxon>
        <taxon>Magnoliopsida</taxon>
        <taxon>Liliopsida</taxon>
        <taxon>Zingiberales</taxon>
        <taxon>Zingiberaceae</taxon>
        <taxon>Zingiber</taxon>
    </lineage>
</organism>